<organism evidence="8 9">
    <name type="scientific">Dinothrombium tinctorium</name>
    <dbReference type="NCBI Taxonomy" id="1965070"/>
    <lineage>
        <taxon>Eukaryota</taxon>
        <taxon>Metazoa</taxon>
        <taxon>Ecdysozoa</taxon>
        <taxon>Arthropoda</taxon>
        <taxon>Chelicerata</taxon>
        <taxon>Arachnida</taxon>
        <taxon>Acari</taxon>
        <taxon>Acariformes</taxon>
        <taxon>Trombidiformes</taxon>
        <taxon>Prostigmata</taxon>
        <taxon>Anystina</taxon>
        <taxon>Parasitengona</taxon>
        <taxon>Trombidioidea</taxon>
        <taxon>Trombidiidae</taxon>
        <taxon>Dinothrombium</taxon>
    </lineage>
</organism>
<evidence type="ECO:0000256" key="5">
    <source>
        <dbReference type="PROSITE-ProRule" id="PRU00176"/>
    </source>
</evidence>
<dbReference type="STRING" id="1965070.A0A443RJU9"/>
<dbReference type="GO" id="GO:1990904">
    <property type="term" value="C:ribonucleoprotein complex"/>
    <property type="evidence" value="ECO:0007669"/>
    <property type="project" value="UniProtKB-KW"/>
</dbReference>
<feature type="domain" description="RRM" evidence="7">
    <location>
        <begin position="254"/>
        <end position="333"/>
    </location>
</feature>
<dbReference type="Gene3D" id="3.30.70.330">
    <property type="match status" value="3"/>
</dbReference>
<feature type="domain" description="RRM" evidence="7">
    <location>
        <begin position="335"/>
        <end position="417"/>
    </location>
</feature>
<dbReference type="CDD" id="cd12250">
    <property type="entry name" value="RRM2_hnRNPR_like"/>
    <property type="match status" value="1"/>
</dbReference>
<feature type="domain" description="RRM" evidence="7">
    <location>
        <begin position="430"/>
        <end position="500"/>
    </location>
</feature>
<evidence type="ECO:0000256" key="2">
    <source>
        <dbReference type="ARBA" id="ARBA00022490"/>
    </source>
</evidence>
<dbReference type="FunFam" id="3.30.70.330:FF:000023">
    <property type="entry name" value="Heterogeneous nuclear ribonucleoprotein q isoform"/>
    <property type="match status" value="1"/>
</dbReference>
<keyword evidence="9" id="KW-1185">Reference proteome</keyword>
<feature type="region of interest" description="Disordered" evidence="6">
    <location>
        <begin position="231"/>
        <end position="252"/>
    </location>
</feature>
<evidence type="ECO:0000313" key="8">
    <source>
        <dbReference type="EMBL" id="RWS15544.1"/>
    </source>
</evidence>
<feature type="region of interest" description="Disordered" evidence="6">
    <location>
        <begin position="544"/>
        <end position="576"/>
    </location>
</feature>
<dbReference type="PROSITE" id="PS50102">
    <property type="entry name" value="RRM"/>
    <property type="match status" value="3"/>
</dbReference>
<evidence type="ECO:0000259" key="7">
    <source>
        <dbReference type="PROSITE" id="PS50102"/>
    </source>
</evidence>
<dbReference type="Pfam" id="PF00076">
    <property type="entry name" value="RRM_1"/>
    <property type="match status" value="3"/>
</dbReference>
<dbReference type="CDD" id="cd12249">
    <property type="entry name" value="RRM1_hnRNPR_like"/>
    <property type="match status" value="1"/>
</dbReference>
<dbReference type="PANTHER" id="PTHR21245">
    <property type="entry name" value="HETEROGENEOUS NUCLEAR RIBONUCLEOPROTEIN"/>
    <property type="match status" value="1"/>
</dbReference>
<feature type="compositionally biased region" description="Pro residues" evidence="6">
    <location>
        <begin position="240"/>
        <end position="252"/>
    </location>
</feature>
<feature type="compositionally biased region" description="Basic residues" evidence="6">
    <location>
        <begin position="729"/>
        <end position="748"/>
    </location>
</feature>
<name>A0A443RJU9_9ACAR</name>
<proteinExistence type="predicted"/>
<feature type="compositionally biased region" description="Polar residues" evidence="6">
    <location>
        <begin position="1"/>
        <end position="14"/>
    </location>
</feature>
<feature type="region of interest" description="Disordered" evidence="6">
    <location>
        <begin position="169"/>
        <end position="214"/>
    </location>
</feature>
<dbReference type="OrthoDB" id="3800936at2759"/>
<dbReference type="CDD" id="cd12251">
    <property type="entry name" value="RRM3_hnRNPR_like"/>
    <property type="match status" value="1"/>
</dbReference>
<dbReference type="AlphaFoldDB" id="A0A443RJU9"/>
<keyword evidence="3" id="KW-0677">Repeat</keyword>
<feature type="compositionally biased region" description="Low complexity" evidence="6">
    <location>
        <begin position="675"/>
        <end position="687"/>
    </location>
</feature>
<reference evidence="8 9" key="1">
    <citation type="journal article" date="2018" name="Gigascience">
        <title>Genomes of trombidid mites reveal novel predicted allergens and laterally-transferred genes associated with secondary metabolism.</title>
        <authorList>
            <person name="Dong X."/>
            <person name="Chaisiri K."/>
            <person name="Xia D."/>
            <person name="Armstrong S.D."/>
            <person name="Fang Y."/>
            <person name="Donnelly M.J."/>
            <person name="Kadowaki T."/>
            <person name="McGarry J.W."/>
            <person name="Darby A.C."/>
            <person name="Makepeace B.L."/>
        </authorList>
    </citation>
    <scope>NUCLEOTIDE SEQUENCE [LARGE SCALE GENOMIC DNA]</scope>
    <source>
        <strain evidence="8">UoL-WK</strain>
    </source>
</reference>
<dbReference type="FunFam" id="3.30.70.330:FF:000024">
    <property type="entry name" value="Heterogeneous nuclear ribonucleoprotein q isoform"/>
    <property type="match status" value="1"/>
</dbReference>
<dbReference type="GO" id="GO:0003723">
    <property type="term" value="F:RNA binding"/>
    <property type="evidence" value="ECO:0007669"/>
    <property type="project" value="UniProtKB-UniRule"/>
</dbReference>
<keyword evidence="4 5" id="KW-0694">RNA-binding</keyword>
<dbReference type="Pfam" id="PF18360">
    <property type="entry name" value="hnRNP_Q_AcD"/>
    <property type="match status" value="1"/>
</dbReference>
<evidence type="ECO:0000256" key="1">
    <source>
        <dbReference type="ARBA" id="ARBA00004496"/>
    </source>
</evidence>
<feature type="region of interest" description="Disordered" evidence="6">
    <location>
        <begin position="703"/>
        <end position="767"/>
    </location>
</feature>
<evidence type="ECO:0000256" key="6">
    <source>
        <dbReference type="SAM" id="MobiDB-lite"/>
    </source>
</evidence>
<sequence length="789" mass="87147">MSTKTAENLNNKLSSPKAVNKSALTGGGDIDANDSILNLAANSSFRNDSTDERMMSCDDSSVDVQLKLKPDQNHKDAEIDNSLDNSQLQSLIAGGIHERVAERLCQLFASQKLTPKDLDDRAFEALKEFGNVEGALAVLNEFDDSSLEHVSNKSAFLCGIMKAHRQKEKAGKASQSGNMSICGANHASSSSSSSPTKQDQNHSSTHNQTHPGPDEAKLKAILDRTGYTLDVTSGQRKYGGPPPDWEGAPPCPGSEIFVGKIPKEIFEDELILLFEETGKIWDLRLMVDPLTGFNRGYCFITYCNKEGAQKAQEKFDSYEIRKGKPLKVNISVPNLRLFVGNIPKSKTKEEIYQEFSKLTSGLLEVIVYSSPDDRKRNRGFCFLEYESHKAASLAKRKLSSGRTKVWGCDILVDWADPQEEPDQETMSKVKVLYVRNLVADVTEEQLREMFEKYGTVERVKKIKDYAFVHFDDRDNALKAMNELNGKEINGVHIEISLAKPPSDRKKKEEVLRNRERRVMMMMQQRALMMGIPGVPRGPAVLPPVPPPLPPPPAAPPLMPSARSGRNKSSSVAGNMISPPSYGHRSMARGYEYEFGYCHGQYGFDEYPEYPPPPHLSHQYDYGYSHAMYASPPHCPPSIPSGPVGVVSSSKASSRVPPSRSKKVVPGGMRGTHSSTQTRGGATATTRGRFQAQAQIQHQLHPSAPMSAIGGHYGNQTGPPQGCPGPRNGKSSKRRVNSQKGVIPKRKPNPRGNSGGEHDHKQGSVSGAEWYKDEFDSFGQQWKKWFVSWS</sequence>
<dbReference type="Proteomes" id="UP000285301">
    <property type="component" value="Unassembled WGS sequence"/>
</dbReference>
<feature type="compositionally biased region" description="Polar residues" evidence="6">
    <location>
        <begin position="195"/>
        <end position="210"/>
    </location>
</feature>
<dbReference type="SMART" id="SM00360">
    <property type="entry name" value="RRM"/>
    <property type="match status" value="3"/>
</dbReference>
<feature type="region of interest" description="Disordered" evidence="6">
    <location>
        <begin position="1"/>
        <end position="25"/>
    </location>
</feature>
<dbReference type="GO" id="GO:0005737">
    <property type="term" value="C:cytoplasm"/>
    <property type="evidence" value="ECO:0007669"/>
    <property type="project" value="UniProtKB-SubCell"/>
</dbReference>
<dbReference type="FunFam" id="3.30.70.330:FF:000213">
    <property type="entry name" value="Uncharacterized protein, isoform R"/>
    <property type="match status" value="1"/>
</dbReference>
<dbReference type="SUPFAM" id="SSF54928">
    <property type="entry name" value="RNA-binding domain, RBD"/>
    <property type="match status" value="3"/>
</dbReference>
<dbReference type="EMBL" id="NCKU01000427">
    <property type="protein sequence ID" value="RWS15544.1"/>
    <property type="molecule type" value="Genomic_DNA"/>
</dbReference>
<dbReference type="InterPro" id="IPR035979">
    <property type="entry name" value="RBD_domain_sf"/>
</dbReference>
<evidence type="ECO:0000313" key="9">
    <source>
        <dbReference type="Proteomes" id="UP000285301"/>
    </source>
</evidence>
<dbReference type="InterPro" id="IPR000504">
    <property type="entry name" value="RRM_dom"/>
</dbReference>
<evidence type="ECO:0000256" key="3">
    <source>
        <dbReference type="ARBA" id="ARBA00022737"/>
    </source>
</evidence>
<keyword evidence="8" id="KW-0687">Ribonucleoprotein</keyword>
<feature type="compositionally biased region" description="Pro residues" evidence="6">
    <location>
        <begin position="544"/>
        <end position="558"/>
    </location>
</feature>
<protein>
    <submittedName>
        <fullName evidence="8">Heterogeneous nuclear ribonucleoprotein Q-like isoform X3</fullName>
    </submittedName>
</protein>
<evidence type="ECO:0000256" key="4">
    <source>
        <dbReference type="ARBA" id="ARBA00022884"/>
    </source>
</evidence>
<dbReference type="InterPro" id="IPR041337">
    <property type="entry name" value="hnRNP_Q_AcD"/>
</dbReference>
<accession>A0A443RJU9</accession>
<comment type="caution">
    <text evidence="8">The sequence shown here is derived from an EMBL/GenBank/DDBJ whole genome shotgun (WGS) entry which is preliminary data.</text>
</comment>
<dbReference type="InterPro" id="IPR012677">
    <property type="entry name" value="Nucleotide-bd_a/b_plait_sf"/>
</dbReference>
<dbReference type="InterPro" id="IPR006535">
    <property type="entry name" value="HnRNP_R/Q_splicing_fac"/>
</dbReference>
<comment type="subcellular location">
    <subcellularLocation>
        <location evidence="1">Cytoplasm</location>
    </subcellularLocation>
</comment>
<feature type="compositionally biased region" description="Low complexity" evidence="6">
    <location>
        <begin position="640"/>
        <end position="666"/>
    </location>
</feature>
<feature type="region of interest" description="Disordered" evidence="6">
    <location>
        <begin position="639"/>
        <end position="687"/>
    </location>
</feature>
<keyword evidence="2" id="KW-0963">Cytoplasm</keyword>
<gene>
    <name evidence="8" type="ORF">B4U79_13642</name>
</gene>
<dbReference type="NCBIfam" id="TIGR01648">
    <property type="entry name" value="hnRNP-R-Q"/>
    <property type="match status" value="1"/>
</dbReference>